<organism evidence="7 8">
    <name type="scientific">Spelaeicoccus albus</name>
    <dbReference type="NCBI Taxonomy" id="1280376"/>
    <lineage>
        <taxon>Bacteria</taxon>
        <taxon>Bacillati</taxon>
        <taxon>Actinomycetota</taxon>
        <taxon>Actinomycetes</taxon>
        <taxon>Micrococcales</taxon>
        <taxon>Brevibacteriaceae</taxon>
        <taxon>Spelaeicoccus</taxon>
    </lineage>
</organism>
<evidence type="ECO:0000259" key="6">
    <source>
        <dbReference type="PROSITE" id="PS50977"/>
    </source>
</evidence>
<dbReference type="InterPro" id="IPR001647">
    <property type="entry name" value="HTH_TetR"/>
</dbReference>
<evidence type="ECO:0000313" key="8">
    <source>
        <dbReference type="Proteomes" id="UP000539111"/>
    </source>
</evidence>
<feature type="DNA-binding region" description="H-T-H motif" evidence="5">
    <location>
        <begin position="40"/>
        <end position="59"/>
    </location>
</feature>
<keyword evidence="3 5" id="KW-0238">DNA-binding</keyword>
<feature type="domain" description="HTH tetR-type" evidence="6">
    <location>
        <begin position="17"/>
        <end position="77"/>
    </location>
</feature>
<dbReference type="GO" id="GO:0000976">
    <property type="term" value="F:transcription cis-regulatory region binding"/>
    <property type="evidence" value="ECO:0007669"/>
    <property type="project" value="TreeGrafter"/>
</dbReference>
<keyword evidence="8" id="KW-1185">Reference proteome</keyword>
<dbReference type="Gene3D" id="1.10.357.10">
    <property type="entry name" value="Tetracycline Repressor, domain 2"/>
    <property type="match status" value="1"/>
</dbReference>
<dbReference type="PRINTS" id="PR00455">
    <property type="entry name" value="HTHTETR"/>
</dbReference>
<comment type="caution">
    <text evidence="7">The sequence shown here is derived from an EMBL/GenBank/DDBJ whole genome shotgun (WGS) entry which is preliminary data.</text>
</comment>
<accession>A0A7Z0CZM4</accession>
<dbReference type="GO" id="GO:0003700">
    <property type="term" value="F:DNA-binding transcription factor activity"/>
    <property type="evidence" value="ECO:0007669"/>
    <property type="project" value="TreeGrafter"/>
</dbReference>
<evidence type="ECO:0000256" key="3">
    <source>
        <dbReference type="ARBA" id="ARBA00023125"/>
    </source>
</evidence>
<dbReference type="PANTHER" id="PTHR30055:SF226">
    <property type="entry name" value="HTH-TYPE TRANSCRIPTIONAL REGULATOR PKSA"/>
    <property type="match status" value="1"/>
</dbReference>
<dbReference type="InterPro" id="IPR050109">
    <property type="entry name" value="HTH-type_TetR-like_transc_reg"/>
</dbReference>
<keyword evidence="2" id="KW-0805">Transcription regulation</keyword>
<evidence type="ECO:0000313" key="7">
    <source>
        <dbReference type="EMBL" id="NYI66476.1"/>
    </source>
</evidence>
<proteinExistence type="predicted"/>
<keyword evidence="1" id="KW-0678">Repressor</keyword>
<dbReference type="InterPro" id="IPR009057">
    <property type="entry name" value="Homeodomain-like_sf"/>
</dbReference>
<dbReference type="EMBL" id="JACBZP010000001">
    <property type="protein sequence ID" value="NYI66476.1"/>
    <property type="molecule type" value="Genomic_DNA"/>
</dbReference>
<dbReference type="SUPFAM" id="SSF48498">
    <property type="entry name" value="Tetracyclin repressor-like, C-terminal domain"/>
    <property type="match status" value="1"/>
</dbReference>
<dbReference type="SUPFAM" id="SSF46689">
    <property type="entry name" value="Homeodomain-like"/>
    <property type="match status" value="1"/>
</dbReference>
<gene>
    <name evidence="7" type="ORF">BJY26_000782</name>
</gene>
<sequence length="204" mass="22516">MTSDQRPAKRGPYAKSAERRRSIIEAATEVFGSRGYKGGSLQDVADRIGLSQTGLLHYFPSKRDLLVAVLRHRDEITDTGPAESSGRDFAAILVDQAAFNESVPGLIELYTVLCGESVTDDYPARDYFVKRFDRVRREYAEELRTLAAAGRLRPGVDPARAAASIIALWDGIQLQWLLDNSIDMAACLRDYLDGIILPAPAKES</sequence>
<dbReference type="Proteomes" id="UP000539111">
    <property type="component" value="Unassembled WGS sequence"/>
</dbReference>
<dbReference type="RefSeq" id="WP_179425865.1">
    <property type="nucleotide sequence ID" value="NZ_JACBZP010000001.1"/>
</dbReference>
<protein>
    <submittedName>
        <fullName evidence="7">AcrR family transcriptional regulator</fullName>
    </submittedName>
</protein>
<keyword evidence="4" id="KW-0804">Transcription</keyword>
<evidence type="ECO:0000256" key="1">
    <source>
        <dbReference type="ARBA" id="ARBA00022491"/>
    </source>
</evidence>
<evidence type="ECO:0000256" key="2">
    <source>
        <dbReference type="ARBA" id="ARBA00023015"/>
    </source>
</evidence>
<dbReference type="InterPro" id="IPR039538">
    <property type="entry name" value="BetI_C"/>
</dbReference>
<dbReference type="PROSITE" id="PS50977">
    <property type="entry name" value="HTH_TETR_2"/>
    <property type="match status" value="1"/>
</dbReference>
<dbReference type="Pfam" id="PF13977">
    <property type="entry name" value="TetR_C_6"/>
    <property type="match status" value="1"/>
</dbReference>
<reference evidence="7 8" key="1">
    <citation type="submission" date="2020-07" db="EMBL/GenBank/DDBJ databases">
        <title>Sequencing the genomes of 1000 actinobacteria strains.</title>
        <authorList>
            <person name="Klenk H.-P."/>
        </authorList>
    </citation>
    <scope>NUCLEOTIDE SEQUENCE [LARGE SCALE GENOMIC DNA]</scope>
    <source>
        <strain evidence="7 8">DSM 26341</strain>
    </source>
</reference>
<evidence type="ECO:0000256" key="5">
    <source>
        <dbReference type="PROSITE-ProRule" id="PRU00335"/>
    </source>
</evidence>
<name>A0A7Z0CZM4_9MICO</name>
<dbReference type="Pfam" id="PF00440">
    <property type="entry name" value="TetR_N"/>
    <property type="match status" value="1"/>
</dbReference>
<dbReference type="AlphaFoldDB" id="A0A7Z0CZM4"/>
<dbReference type="PANTHER" id="PTHR30055">
    <property type="entry name" value="HTH-TYPE TRANSCRIPTIONAL REGULATOR RUTR"/>
    <property type="match status" value="1"/>
</dbReference>
<evidence type="ECO:0000256" key="4">
    <source>
        <dbReference type="ARBA" id="ARBA00023163"/>
    </source>
</evidence>
<dbReference type="InterPro" id="IPR036271">
    <property type="entry name" value="Tet_transcr_reg_TetR-rel_C_sf"/>
</dbReference>